<dbReference type="PROSITE" id="PS50006">
    <property type="entry name" value="FHA_DOMAIN"/>
    <property type="match status" value="1"/>
</dbReference>
<evidence type="ECO:0000256" key="1">
    <source>
        <dbReference type="SAM" id="MobiDB-lite"/>
    </source>
</evidence>
<dbReference type="RefSeq" id="WP_311759405.1">
    <property type="nucleotide sequence ID" value="NZ_JAVRQI010000007.1"/>
</dbReference>
<dbReference type="InterPro" id="IPR017735">
    <property type="entry name" value="T6SS_FHA"/>
</dbReference>
<protein>
    <submittedName>
        <fullName evidence="3">Type VI secretion system-associated FHA domain protein TagH</fullName>
    </submittedName>
</protein>
<dbReference type="SUPFAM" id="SSF49879">
    <property type="entry name" value="SMAD/FHA domain"/>
    <property type="match status" value="1"/>
</dbReference>
<dbReference type="InterPro" id="IPR000253">
    <property type="entry name" value="FHA_dom"/>
</dbReference>
<dbReference type="Pfam" id="PF00498">
    <property type="entry name" value="FHA"/>
    <property type="match status" value="1"/>
</dbReference>
<dbReference type="EMBL" id="JAVRQI010000007">
    <property type="protein sequence ID" value="MDT1062308.1"/>
    <property type="molecule type" value="Genomic_DNA"/>
</dbReference>
<feature type="compositionally biased region" description="Pro residues" evidence="1">
    <location>
        <begin position="262"/>
        <end position="279"/>
    </location>
</feature>
<feature type="region of interest" description="Disordered" evidence="1">
    <location>
        <begin position="108"/>
        <end position="283"/>
    </location>
</feature>
<evidence type="ECO:0000313" key="3">
    <source>
        <dbReference type="EMBL" id="MDT1062308.1"/>
    </source>
</evidence>
<dbReference type="Pfam" id="PF20232">
    <property type="entry name" value="T6SS_FHA_C"/>
    <property type="match status" value="1"/>
</dbReference>
<comment type="caution">
    <text evidence="3">The sequence shown here is derived from an EMBL/GenBank/DDBJ whole genome shotgun (WGS) entry which is preliminary data.</text>
</comment>
<gene>
    <name evidence="3" type="primary">tagH</name>
    <name evidence="3" type="ORF">RM190_10585</name>
</gene>
<dbReference type="InterPro" id="IPR046883">
    <property type="entry name" value="T6SS_FHA_C"/>
</dbReference>
<dbReference type="Proteomes" id="UP001251085">
    <property type="component" value="Unassembled WGS sequence"/>
</dbReference>
<dbReference type="NCBIfam" id="TIGR03354">
    <property type="entry name" value="VI_FHA"/>
    <property type="match status" value="1"/>
</dbReference>
<reference evidence="4" key="1">
    <citation type="submission" date="2023-07" db="EMBL/GenBank/DDBJ databases">
        <title>Characterization of two Paracoccaceae strains isolated from Phycosphere and proposal of Xinfangfangia lacusdiani sp. nov.</title>
        <authorList>
            <person name="Deng Y."/>
            <person name="Zhang Y.Q."/>
        </authorList>
    </citation>
    <scope>NUCLEOTIDE SEQUENCE [LARGE SCALE GENOMIC DNA]</scope>
    <source>
        <strain evidence="4">CPCC 101403</strain>
    </source>
</reference>
<feature type="compositionally biased region" description="Acidic residues" evidence="1">
    <location>
        <begin position="190"/>
        <end position="199"/>
    </location>
</feature>
<dbReference type="InterPro" id="IPR008984">
    <property type="entry name" value="SMAD_FHA_dom_sf"/>
</dbReference>
<evidence type="ECO:0000313" key="4">
    <source>
        <dbReference type="Proteomes" id="UP001251085"/>
    </source>
</evidence>
<dbReference type="Gene3D" id="2.60.200.20">
    <property type="match status" value="1"/>
</dbReference>
<accession>A0ABU3EDI9</accession>
<sequence length="474" mass="50371">MAVTLRFQTTGIVPSNAQPVVLRGTALTIGRAPENDLVLPDPDRQLSKRHCTIEDQGGSFVVIDFSANGTFLNYGKIPLGRVPTPLSDGDILTLGGYELLVSVTPGASPARQDLIPDPLPDDPVPADMVPGPAPYPPPNQPAGNQFLPEDSGERDFLDDLLGAAPLRGPASVSRPKLGEDGLLPPLSPDDLADLPDEDPSVGASMLERAAPAQDHFAAPRVRDTIPDDWDDLTEPPEPTQPDASNAAPPPADLPDPALAEPAPEPPPPPIHLAPEPPSVTGPDAATRAFLEALGAGHMAIPDADMVAAMTRLGQAMRSMIEGLREVLMTRASIKQELSLGQTVISAGGNNPLKFSVSPGQAVEAMVFPTAPGWLPADVAATQALDDLKAHEVAMLTGIEAALKDLLRKFDPKTLESRLTAGGGIGGFIKGRKARYWEIYEAHYAEIADQAENDFQDLFAHEFARAYRKQLERLK</sequence>
<evidence type="ECO:0000259" key="2">
    <source>
        <dbReference type="PROSITE" id="PS50006"/>
    </source>
</evidence>
<name>A0ABU3EDI9_9RHOB</name>
<dbReference type="CDD" id="cd00060">
    <property type="entry name" value="FHA"/>
    <property type="match status" value="1"/>
</dbReference>
<organism evidence="3 4">
    <name type="scientific">Paracoccus broussonetiae</name>
    <dbReference type="NCBI Taxonomy" id="3075834"/>
    <lineage>
        <taxon>Bacteria</taxon>
        <taxon>Pseudomonadati</taxon>
        <taxon>Pseudomonadota</taxon>
        <taxon>Alphaproteobacteria</taxon>
        <taxon>Rhodobacterales</taxon>
        <taxon>Paracoccaceae</taxon>
        <taxon>Paracoccus</taxon>
    </lineage>
</organism>
<proteinExistence type="predicted"/>
<keyword evidence="4" id="KW-1185">Reference proteome</keyword>
<feature type="compositionally biased region" description="Pro residues" evidence="1">
    <location>
        <begin position="131"/>
        <end position="140"/>
    </location>
</feature>
<feature type="domain" description="FHA" evidence="2">
    <location>
        <begin position="27"/>
        <end position="77"/>
    </location>
</feature>
<dbReference type="SMART" id="SM00240">
    <property type="entry name" value="FHA"/>
    <property type="match status" value="1"/>
</dbReference>